<feature type="active site" description="Proton donor" evidence="12">
    <location>
        <position position="514"/>
    </location>
</feature>
<feature type="signal peptide" evidence="13">
    <location>
        <begin position="1"/>
        <end position="24"/>
    </location>
</feature>
<evidence type="ECO:0000256" key="7">
    <source>
        <dbReference type="ARBA" id="ARBA00022729"/>
    </source>
</evidence>
<dbReference type="GO" id="GO:0005576">
    <property type="term" value="C:extracellular region"/>
    <property type="evidence" value="ECO:0007669"/>
    <property type="project" value="UniProtKB-SubCell"/>
</dbReference>
<evidence type="ECO:0000256" key="12">
    <source>
        <dbReference type="PIRSR" id="PIRSR623612-1"/>
    </source>
</evidence>
<dbReference type="InterPro" id="IPR001570">
    <property type="entry name" value="Peptidase_M4_C_domain"/>
</dbReference>
<evidence type="ECO:0000256" key="2">
    <source>
        <dbReference type="ARBA" id="ARBA00004613"/>
    </source>
</evidence>
<keyword evidence="7 13" id="KW-0732">Signal</keyword>
<dbReference type="Gene3D" id="3.10.170.10">
    <property type="match status" value="1"/>
</dbReference>
<dbReference type="InterPro" id="IPR050728">
    <property type="entry name" value="Zinc_Metalloprotease_M4"/>
</dbReference>
<dbReference type="CDD" id="cd09597">
    <property type="entry name" value="M4_TLP"/>
    <property type="match status" value="1"/>
</dbReference>
<dbReference type="PRINTS" id="PR00730">
    <property type="entry name" value="THERMOLYSIN"/>
</dbReference>
<evidence type="ECO:0000256" key="5">
    <source>
        <dbReference type="ARBA" id="ARBA00022670"/>
    </source>
</evidence>
<accession>A0A7H0Y6B3</accession>
<dbReference type="InterPro" id="IPR013856">
    <property type="entry name" value="Peptidase_M4_domain"/>
</dbReference>
<keyword evidence="4 13" id="KW-0964">Secreted</keyword>
<comment type="similarity">
    <text evidence="3 13">Belongs to the peptidase M4 family.</text>
</comment>
<dbReference type="GO" id="GO:0004222">
    <property type="term" value="F:metalloendopeptidase activity"/>
    <property type="evidence" value="ECO:0007669"/>
    <property type="project" value="UniProtKB-UniRule"/>
</dbReference>
<dbReference type="SUPFAM" id="SSF55486">
    <property type="entry name" value="Metalloproteases ('zincins'), catalytic domain"/>
    <property type="match status" value="1"/>
</dbReference>
<dbReference type="Pfam" id="PF07504">
    <property type="entry name" value="FTP"/>
    <property type="match status" value="1"/>
</dbReference>
<organism evidence="17 18">
    <name type="scientific">Paenibacillus peoriae</name>
    <dbReference type="NCBI Taxonomy" id="59893"/>
    <lineage>
        <taxon>Bacteria</taxon>
        <taxon>Bacillati</taxon>
        <taxon>Bacillota</taxon>
        <taxon>Bacilli</taxon>
        <taxon>Bacillales</taxon>
        <taxon>Paenibacillaceae</taxon>
        <taxon>Paenibacillus</taxon>
    </lineage>
</organism>
<dbReference type="Pfam" id="PF01447">
    <property type="entry name" value="Peptidase_M4"/>
    <property type="match status" value="1"/>
</dbReference>
<comment type="subcellular location">
    <subcellularLocation>
        <location evidence="2 13">Secreted</location>
    </subcellularLocation>
</comment>
<comment type="cofactor">
    <cofactor evidence="1 13">
        <name>Zn(2+)</name>
        <dbReference type="ChEBI" id="CHEBI:29105"/>
    </cofactor>
</comment>
<proteinExistence type="inferred from homology"/>
<sequence length="599" mass="65460">MKKVWVSLLGGAMLLGSIAPGASAAENSVPDPTQFTPTFQTVNWKSPSTVTGDNLVWSFLNRQQKTLLSLDDTHIGSLVREQFRIVDRTSDKFGTKHYRLKQYVNGIPVFGAEQTIHVNKSGQITSYLGAVISEDQQANAKENTTPKISATEAVYTAYEDAAIRVQSLSSSVQIVPEPYEDTSSVSKDTYEKASNNELSISTDKDSLDLDKAVELENSKLEVVEPASSIPKIANLEPSVDPKAELYIYPDGDSTRLVYVTEVNTLQPALLRTRYFIDANDGKIVFKYDILNEVIGTGRGVFGDTKTFETTASGKKYQLKDTTRGKGILTYNVHNTETLPGTLYTDSDNVWEDPAAVDAHAYAIRTYDYFKDRFGRDSIDGHGMAIASAVHYGARNYNNAHWGGTHMLYGDGDGTLFAPFSSDLEIVAHELTHGVTEHSSGLVYFAESGALSEAISDIIGNDIDRTNWDFGKVAYTPNIKGDAIRSLSDPVKYGQVDHYSNLYPDPNNEDYGGAHINSGIINKAYYLLAQGGTFHGVKVDGIGRDAAVYIYYNAFTNYLTSTSNFSTARAAVIQTAKDSYGENSIAVTSAIKSFDAVGVK</sequence>
<dbReference type="EC" id="3.4.24.-" evidence="13"/>
<evidence type="ECO:0000313" key="17">
    <source>
        <dbReference type="EMBL" id="QNR66621.1"/>
    </source>
</evidence>
<evidence type="ECO:0000259" key="14">
    <source>
        <dbReference type="Pfam" id="PF01447"/>
    </source>
</evidence>
<dbReference type="EMBL" id="CP061172">
    <property type="protein sequence ID" value="QNR66621.1"/>
    <property type="molecule type" value="Genomic_DNA"/>
</dbReference>
<evidence type="ECO:0000256" key="11">
    <source>
        <dbReference type="ARBA" id="ARBA00023049"/>
    </source>
</evidence>
<dbReference type="InterPro" id="IPR023612">
    <property type="entry name" value="Peptidase_M4"/>
</dbReference>
<gene>
    <name evidence="17" type="ORF">IAQ67_22860</name>
</gene>
<dbReference type="Pfam" id="PF02868">
    <property type="entry name" value="Peptidase_M4_C"/>
    <property type="match status" value="1"/>
</dbReference>
<dbReference type="Gene3D" id="3.10.450.40">
    <property type="match status" value="1"/>
</dbReference>
<evidence type="ECO:0000256" key="9">
    <source>
        <dbReference type="ARBA" id="ARBA00022833"/>
    </source>
</evidence>
<reference evidence="17 18" key="1">
    <citation type="submission" date="2020-09" db="EMBL/GenBank/DDBJ databases">
        <title>Characterization of Paenibacillus peoriae strain ZF390 with broad-spectrum antimicrobial activity as a potential biocontrol agent.</title>
        <authorList>
            <person name="Li L."/>
            <person name="Zhao Y."/>
            <person name="Li B."/>
            <person name="Xie X."/>
        </authorList>
    </citation>
    <scope>NUCLEOTIDE SEQUENCE [LARGE SCALE GENOMIC DNA]</scope>
    <source>
        <strain evidence="17 18">ZF390</strain>
    </source>
</reference>
<feature type="domain" description="FTP" evidence="16">
    <location>
        <begin position="81"/>
        <end position="130"/>
    </location>
</feature>
<comment type="function">
    <text evidence="13">Extracellular zinc metalloprotease.</text>
</comment>
<keyword evidence="10" id="KW-0106">Calcium</keyword>
<keyword evidence="11 13" id="KW-0482">Metalloprotease</keyword>
<keyword evidence="6" id="KW-0479">Metal-binding</keyword>
<keyword evidence="5 13" id="KW-0645">Protease</keyword>
<evidence type="ECO:0000256" key="4">
    <source>
        <dbReference type="ARBA" id="ARBA00022525"/>
    </source>
</evidence>
<keyword evidence="8 13" id="KW-0378">Hydrolase</keyword>
<evidence type="ECO:0000256" key="8">
    <source>
        <dbReference type="ARBA" id="ARBA00022801"/>
    </source>
</evidence>
<protein>
    <recommendedName>
        <fullName evidence="13">Neutral metalloproteinase</fullName>
        <ecNumber evidence="13">3.4.24.-</ecNumber>
    </recommendedName>
</protein>
<dbReference type="AlphaFoldDB" id="A0A7H0Y6B3"/>
<evidence type="ECO:0000256" key="10">
    <source>
        <dbReference type="ARBA" id="ARBA00022837"/>
    </source>
</evidence>
<dbReference type="InterPro" id="IPR011096">
    <property type="entry name" value="FTP_domain"/>
</dbReference>
<feature type="active site" evidence="12">
    <location>
        <position position="429"/>
    </location>
</feature>
<dbReference type="Gene3D" id="1.10.390.10">
    <property type="entry name" value="Neutral Protease Domain 2"/>
    <property type="match status" value="1"/>
</dbReference>
<feature type="domain" description="Peptidase M4" evidence="14">
    <location>
        <begin position="295"/>
        <end position="436"/>
    </location>
</feature>
<evidence type="ECO:0000313" key="18">
    <source>
        <dbReference type="Proteomes" id="UP000516384"/>
    </source>
</evidence>
<evidence type="ECO:0000259" key="15">
    <source>
        <dbReference type="Pfam" id="PF02868"/>
    </source>
</evidence>
<evidence type="ECO:0000256" key="3">
    <source>
        <dbReference type="ARBA" id="ARBA00009388"/>
    </source>
</evidence>
<keyword evidence="9 13" id="KW-0862">Zinc</keyword>
<dbReference type="Proteomes" id="UP000516384">
    <property type="component" value="Chromosome"/>
</dbReference>
<evidence type="ECO:0000256" key="13">
    <source>
        <dbReference type="RuleBase" id="RU366073"/>
    </source>
</evidence>
<feature type="chain" id="PRO_5029034120" description="Neutral metalloproteinase" evidence="13">
    <location>
        <begin position="25"/>
        <end position="599"/>
    </location>
</feature>
<dbReference type="RefSeq" id="WP_190297895.1">
    <property type="nucleotide sequence ID" value="NZ_CP061172.1"/>
</dbReference>
<dbReference type="PANTHER" id="PTHR33794:SF3">
    <property type="entry name" value="NEUTRAL PROTEASE B"/>
    <property type="match status" value="1"/>
</dbReference>
<dbReference type="GO" id="GO:0006508">
    <property type="term" value="P:proteolysis"/>
    <property type="evidence" value="ECO:0007669"/>
    <property type="project" value="UniProtKB-KW"/>
</dbReference>
<evidence type="ECO:0000256" key="6">
    <source>
        <dbReference type="ARBA" id="ARBA00022723"/>
    </source>
</evidence>
<name>A0A7H0Y6B3_9BACL</name>
<dbReference type="GO" id="GO:0046872">
    <property type="term" value="F:metal ion binding"/>
    <property type="evidence" value="ECO:0007669"/>
    <property type="project" value="UniProtKB-UniRule"/>
</dbReference>
<evidence type="ECO:0000256" key="1">
    <source>
        <dbReference type="ARBA" id="ARBA00001947"/>
    </source>
</evidence>
<evidence type="ECO:0000259" key="16">
    <source>
        <dbReference type="Pfam" id="PF07504"/>
    </source>
</evidence>
<feature type="domain" description="Peptidase M4 C-terminal" evidence="15">
    <location>
        <begin position="439"/>
        <end position="598"/>
    </location>
</feature>
<dbReference type="InterPro" id="IPR027268">
    <property type="entry name" value="Peptidase_M4/M1_CTD_sf"/>
</dbReference>
<dbReference type="PANTHER" id="PTHR33794">
    <property type="entry name" value="BACILLOLYSIN"/>
    <property type="match status" value="1"/>
</dbReference>
<dbReference type="Gene3D" id="3.10.450.490">
    <property type="match status" value="1"/>
</dbReference>